<sequence length="335" mass="37758">MERKSSATLHDVAREANVSIATVSHVINNSRVVKASTRARVEAAIQMIGYRHNMVARELKMGSSGLIGVLIVDYNPFYTDVLRGIEKRLETMGYKFVVASTGEQWERQRELIHLMVARRMQGILIAPVAGFDAEYVLRYVPEQCPVILFDREVSGLPSVTSETRDATKRLAEHLVDHGHRHVGMILSTDEISTMRDRQFGMEEACREFLLKLSMERTSPDDRGGYEATRKLFSRFAREDQPDVVFAANNVMLLGVLRYMKEYGFSIGKNRAVVGFDDQIWCEVFEPPITVLDQNAYGMGEAAVDLLQAALHGEAVTSKRLPVRLTIRRSCGCPME</sequence>
<dbReference type="InterPro" id="IPR000843">
    <property type="entry name" value="HTH_LacI"/>
</dbReference>
<dbReference type="GO" id="GO:0000976">
    <property type="term" value="F:transcription cis-regulatory region binding"/>
    <property type="evidence" value="ECO:0007669"/>
    <property type="project" value="TreeGrafter"/>
</dbReference>
<dbReference type="AlphaFoldDB" id="A0A1V4EQI5"/>
<name>A0A1V4EQI5_9BACL</name>
<dbReference type="PRINTS" id="PR00036">
    <property type="entry name" value="HTHLACI"/>
</dbReference>
<keyword evidence="2" id="KW-0805">Transcription regulation</keyword>
<dbReference type="SUPFAM" id="SSF53822">
    <property type="entry name" value="Periplasmic binding protein-like I"/>
    <property type="match status" value="1"/>
</dbReference>
<comment type="caution">
    <text evidence="6">The sequence shown here is derived from an EMBL/GenBank/DDBJ whole genome shotgun (WGS) entry which is preliminary data.</text>
</comment>
<keyword evidence="7" id="KW-1185">Reference proteome</keyword>
<dbReference type="Gene3D" id="3.40.50.2300">
    <property type="match status" value="2"/>
</dbReference>
<dbReference type="RefSeq" id="WP_079291704.1">
    <property type="nucleotide sequence ID" value="NZ_MWPS01000043.1"/>
</dbReference>
<organism evidence="6 7">
    <name type="scientific">Ferroacidibacillus organovorans</name>
    <dbReference type="NCBI Taxonomy" id="1765683"/>
    <lineage>
        <taxon>Bacteria</taxon>
        <taxon>Bacillati</taxon>
        <taxon>Bacillota</taxon>
        <taxon>Bacilli</taxon>
        <taxon>Bacillales</taxon>
        <taxon>Alicyclobacillaceae</taxon>
        <taxon>Ferroacidibacillus</taxon>
    </lineage>
</organism>
<keyword evidence="4" id="KW-0804">Transcription</keyword>
<gene>
    <name evidence="6" type="ORF">B2M26_13595</name>
</gene>
<protein>
    <recommendedName>
        <fullName evidence="5">HTH lacI-type domain-containing protein</fullName>
    </recommendedName>
</protein>
<dbReference type="SMART" id="SM00354">
    <property type="entry name" value="HTH_LACI"/>
    <property type="match status" value="1"/>
</dbReference>
<evidence type="ECO:0000259" key="5">
    <source>
        <dbReference type="PROSITE" id="PS50932"/>
    </source>
</evidence>
<dbReference type="CDD" id="cd01392">
    <property type="entry name" value="HTH_LacI"/>
    <property type="match status" value="1"/>
</dbReference>
<dbReference type="InterPro" id="IPR010982">
    <property type="entry name" value="Lambda_DNA-bd_dom_sf"/>
</dbReference>
<dbReference type="PROSITE" id="PS00356">
    <property type="entry name" value="HTH_LACI_1"/>
    <property type="match status" value="1"/>
</dbReference>
<dbReference type="PANTHER" id="PTHR30146">
    <property type="entry name" value="LACI-RELATED TRANSCRIPTIONAL REPRESSOR"/>
    <property type="match status" value="1"/>
</dbReference>
<accession>A0A1V4EQI5</accession>
<dbReference type="PANTHER" id="PTHR30146:SF148">
    <property type="entry name" value="HTH-TYPE TRANSCRIPTIONAL REPRESSOR PURR-RELATED"/>
    <property type="match status" value="1"/>
</dbReference>
<evidence type="ECO:0000313" key="6">
    <source>
        <dbReference type="EMBL" id="OPG15179.1"/>
    </source>
</evidence>
<evidence type="ECO:0000256" key="2">
    <source>
        <dbReference type="ARBA" id="ARBA00023015"/>
    </source>
</evidence>
<dbReference type="PROSITE" id="PS50932">
    <property type="entry name" value="HTH_LACI_2"/>
    <property type="match status" value="1"/>
</dbReference>
<keyword evidence="3" id="KW-0238">DNA-binding</keyword>
<dbReference type="Gene3D" id="1.10.260.40">
    <property type="entry name" value="lambda repressor-like DNA-binding domains"/>
    <property type="match status" value="1"/>
</dbReference>
<feature type="domain" description="HTH lacI-type" evidence="5">
    <location>
        <begin position="7"/>
        <end position="61"/>
    </location>
</feature>
<evidence type="ECO:0000313" key="7">
    <source>
        <dbReference type="Proteomes" id="UP000190229"/>
    </source>
</evidence>
<reference evidence="6 7" key="1">
    <citation type="submission" date="2017-02" db="EMBL/GenBank/DDBJ databases">
        <title>Draft genome of Acidibacillus ferrooxidans Huett2.</title>
        <authorList>
            <person name="Schopf S."/>
        </authorList>
    </citation>
    <scope>NUCLEOTIDE SEQUENCE [LARGE SCALE GENOMIC DNA]</scope>
    <source>
        <strain evidence="6 7">Huett2</strain>
    </source>
</reference>
<dbReference type="GO" id="GO:0003700">
    <property type="term" value="F:DNA-binding transcription factor activity"/>
    <property type="evidence" value="ECO:0007669"/>
    <property type="project" value="TreeGrafter"/>
</dbReference>
<evidence type="ECO:0000256" key="4">
    <source>
        <dbReference type="ARBA" id="ARBA00023163"/>
    </source>
</evidence>
<dbReference type="Proteomes" id="UP000190229">
    <property type="component" value="Unassembled WGS sequence"/>
</dbReference>
<proteinExistence type="predicted"/>
<dbReference type="InterPro" id="IPR046335">
    <property type="entry name" value="LacI/GalR-like_sensor"/>
</dbReference>
<dbReference type="SUPFAM" id="SSF47413">
    <property type="entry name" value="lambda repressor-like DNA-binding domains"/>
    <property type="match status" value="1"/>
</dbReference>
<dbReference type="InterPro" id="IPR028082">
    <property type="entry name" value="Peripla_BP_I"/>
</dbReference>
<dbReference type="Pfam" id="PF00356">
    <property type="entry name" value="LacI"/>
    <property type="match status" value="1"/>
</dbReference>
<keyword evidence="1" id="KW-0678">Repressor</keyword>
<dbReference type="EMBL" id="MWPS01000043">
    <property type="protein sequence ID" value="OPG15179.1"/>
    <property type="molecule type" value="Genomic_DNA"/>
</dbReference>
<evidence type="ECO:0000256" key="1">
    <source>
        <dbReference type="ARBA" id="ARBA00022491"/>
    </source>
</evidence>
<evidence type="ECO:0000256" key="3">
    <source>
        <dbReference type="ARBA" id="ARBA00023125"/>
    </source>
</evidence>
<dbReference type="Pfam" id="PF13377">
    <property type="entry name" value="Peripla_BP_3"/>
    <property type="match status" value="1"/>
</dbReference>